<dbReference type="InterPro" id="IPR000719">
    <property type="entry name" value="Prot_kinase_dom"/>
</dbReference>
<dbReference type="SUPFAM" id="SSF56112">
    <property type="entry name" value="Protein kinase-like (PK-like)"/>
    <property type="match status" value="1"/>
</dbReference>
<evidence type="ECO:0000256" key="1">
    <source>
        <dbReference type="ARBA" id="ARBA00022527"/>
    </source>
</evidence>
<dbReference type="Proteomes" id="UP000233469">
    <property type="component" value="Unassembled WGS sequence"/>
</dbReference>
<dbReference type="GO" id="GO:0006955">
    <property type="term" value="P:immune response"/>
    <property type="evidence" value="ECO:0007669"/>
    <property type="project" value="TreeGrafter"/>
</dbReference>
<gene>
    <name evidence="7" type="ORF">RhiirC2_428026</name>
</gene>
<keyword evidence="1" id="KW-0723">Serine/threonine-protein kinase</keyword>
<keyword evidence="3" id="KW-0547">Nucleotide-binding</keyword>
<evidence type="ECO:0000256" key="4">
    <source>
        <dbReference type="ARBA" id="ARBA00022777"/>
    </source>
</evidence>
<evidence type="ECO:0000313" key="8">
    <source>
        <dbReference type="Proteomes" id="UP000233469"/>
    </source>
</evidence>
<dbReference type="GO" id="GO:0005524">
    <property type="term" value="F:ATP binding"/>
    <property type="evidence" value="ECO:0007669"/>
    <property type="project" value="UniProtKB-KW"/>
</dbReference>
<keyword evidence="4" id="KW-0418">Kinase</keyword>
<organism evidence="7 8">
    <name type="scientific">Rhizophagus irregularis</name>
    <dbReference type="NCBI Taxonomy" id="588596"/>
    <lineage>
        <taxon>Eukaryota</taxon>
        <taxon>Fungi</taxon>
        <taxon>Fungi incertae sedis</taxon>
        <taxon>Mucoromycota</taxon>
        <taxon>Glomeromycotina</taxon>
        <taxon>Glomeromycetes</taxon>
        <taxon>Glomerales</taxon>
        <taxon>Glomeraceae</taxon>
        <taxon>Rhizophagus</taxon>
    </lineage>
</organism>
<dbReference type="PANTHER" id="PTHR46716:SF1">
    <property type="entry name" value="MITOGEN-ACTIVATED PROTEIN KINASE KINASE KINASE 7"/>
    <property type="match status" value="1"/>
</dbReference>
<dbReference type="GO" id="GO:0004709">
    <property type="term" value="F:MAP kinase kinase kinase activity"/>
    <property type="evidence" value="ECO:0007669"/>
    <property type="project" value="TreeGrafter"/>
</dbReference>
<reference evidence="7 8" key="2">
    <citation type="submission" date="2017-10" db="EMBL/GenBank/DDBJ databases">
        <title>Extensive intraspecific genome diversity in a model arbuscular mycorrhizal fungus.</title>
        <authorList>
            <person name="Chen E.C.H."/>
            <person name="Morin E."/>
            <person name="Baudet D."/>
            <person name="Noel J."/>
            <person name="Ndikumana S."/>
            <person name="Charron P."/>
            <person name="St-Onge C."/>
            <person name="Giorgi J."/>
            <person name="Grigoriev I.V."/>
            <person name="Roux C."/>
            <person name="Martin F.M."/>
            <person name="Corradi N."/>
        </authorList>
    </citation>
    <scope>NUCLEOTIDE SEQUENCE [LARGE SCALE GENOMIC DNA]</scope>
    <source>
        <strain evidence="7 8">C2</strain>
    </source>
</reference>
<evidence type="ECO:0000259" key="6">
    <source>
        <dbReference type="PROSITE" id="PS50011"/>
    </source>
</evidence>
<protein>
    <recommendedName>
        <fullName evidence="6">Protein kinase domain-containing protein</fullName>
    </recommendedName>
</protein>
<keyword evidence="5" id="KW-0067">ATP-binding</keyword>
<accession>A0A2N1NBW2</accession>
<dbReference type="PROSITE" id="PS50011">
    <property type="entry name" value="PROTEIN_KINASE_DOM"/>
    <property type="match status" value="1"/>
</dbReference>
<dbReference type="GO" id="GO:0007254">
    <property type="term" value="P:JNK cascade"/>
    <property type="evidence" value="ECO:0007669"/>
    <property type="project" value="TreeGrafter"/>
</dbReference>
<sequence>MIMWELTTGRKPFFNIEHDINLIYQIIDEKRPKRPEITTDAPKCFTNLMKQCWYSDPSKRPSITTIKSTVDDWYRKCKKDDDILAKADNKRLELIESKQIGPEFTEKQDLSAIYTSQPLSSLISQVSSNNSSSRVSKQVCTSEECKFDTDNSHNTQRSSSINSSSGYISKDLDMDITNTQRLTTFESSSIKSSSGIIYFKRFRYGYRNKYTKVIHNKYKFYVS</sequence>
<comment type="caution">
    <text evidence="7">The sequence shown here is derived from an EMBL/GenBank/DDBJ whole genome shotgun (WGS) entry which is preliminary data.</text>
</comment>
<feature type="domain" description="Protein kinase" evidence="6">
    <location>
        <begin position="1"/>
        <end position="74"/>
    </location>
</feature>
<dbReference type="InterPro" id="IPR011009">
    <property type="entry name" value="Kinase-like_dom_sf"/>
</dbReference>
<dbReference type="VEuPathDB" id="FungiDB:RhiirFUN_000083"/>
<reference evidence="7 8" key="1">
    <citation type="submission" date="2016-04" db="EMBL/GenBank/DDBJ databases">
        <title>Genome analyses suggest a sexual origin of heterokaryosis in a supposedly ancient asexual fungus.</title>
        <authorList>
            <person name="Ropars J."/>
            <person name="Sedzielewska K."/>
            <person name="Noel J."/>
            <person name="Charron P."/>
            <person name="Farinelli L."/>
            <person name="Marton T."/>
            <person name="Kruger M."/>
            <person name="Pelin A."/>
            <person name="Brachmann A."/>
            <person name="Corradi N."/>
        </authorList>
    </citation>
    <scope>NUCLEOTIDE SEQUENCE [LARGE SCALE GENOMIC DNA]</scope>
    <source>
        <strain evidence="7 8">C2</strain>
    </source>
</reference>
<evidence type="ECO:0000256" key="2">
    <source>
        <dbReference type="ARBA" id="ARBA00022679"/>
    </source>
</evidence>
<dbReference type="InterPro" id="IPR001245">
    <property type="entry name" value="Ser-Thr/Tyr_kinase_cat_dom"/>
</dbReference>
<dbReference type="AlphaFoldDB" id="A0A2N1NBW2"/>
<dbReference type="Pfam" id="PF07714">
    <property type="entry name" value="PK_Tyr_Ser-Thr"/>
    <property type="match status" value="1"/>
</dbReference>
<dbReference type="EMBL" id="LLXL01000524">
    <property type="protein sequence ID" value="PKK71393.1"/>
    <property type="molecule type" value="Genomic_DNA"/>
</dbReference>
<proteinExistence type="predicted"/>
<keyword evidence="2" id="KW-0808">Transferase</keyword>
<dbReference type="PANTHER" id="PTHR46716">
    <property type="entry name" value="MITOGEN-ACTIVATED PROTEIN KINASE KINASE KINASE 7"/>
    <property type="match status" value="1"/>
</dbReference>
<evidence type="ECO:0000256" key="5">
    <source>
        <dbReference type="ARBA" id="ARBA00022840"/>
    </source>
</evidence>
<dbReference type="Gene3D" id="1.10.510.10">
    <property type="entry name" value="Transferase(Phosphotransferase) domain 1"/>
    <property type="match status" value="1"/>
</dbReference>
<evidence type="ECO:0000313" key="7">
    <source>
        <dbReference type="EMBL" id="PKK71393.1"/>
    </source>
</evidence>
<dbReference type="VEuPathDB" id="FungiDB:RhiirA1_447884"/>
<name>A0A2N1NBW2_9GLOM</name>
<evidence type="ECO:0000256" key="3">
    <source>
        <dbReference type="ARBA" id="ARBA00022741"/>
    </source>
</evidence>
<dbReference type="VEuPathDB" id="FungiDB:FUN_021047"/>